<name>A0ACC0DKP8_9PEZI</name>
<sequence length="451" mass="49444">MKKFGFGKKQSDGGDDGNRSALFGKKGSPGPANDNPYAQSQAASDPYLNDNNKYAHMTPYQKARTNVQEDRPVGLPSGPGPRSGYGGPPLSRNASSSSSATTLPPYSAQNPNPQPSGGYGNDRYGAPSGYGASKYSSGGSTPGAGRSGGYGGLGRVDSNSTDANRDVLFSGAQERYSSQKQQDPYGGSSASGADSGASKYGGYGEQRELTEEEKDYEEYKNIKQEIRDTTKASVQSTENSMRALNQSLELSTQTYARLGGQNERLHETEQFLDRGVENQRYGDAQTKKLKTLNRSMFAVHVKNPFTEKRKTAEEEAKILAQSQYDREVRDSTRRDRYAQNARMESAFRDMNLDDQTSSFSKPNKNDRNKYTLEDDSDEEGAQDLNNDNDQIDQNLHMMHGGVVKLNRIAKAMGDELDHGNGLIDRIGSKTESLDDRLKLTTRTLKKMNGEV</sequence>
<keyword evidence="2" id="KW-1185">Reference proteome</keyword>
<reference evidence="1 2" key="1">
    <citation type="journal article" date="2022" name="New Phytol.">
        <title>Ecological generalism drives hyperdiversity of secondary metabolite gene clusters in xylarialean endophytes.</title>
        <authorList>
            <person name="Franco M.E.E."/>
            <person name="Wisecaver J.H."/>
            <person name="Arnold A.E."/>
            <person name="Ju Y.M."/>
            <person name="Slot J.C."/>
            <person name="Ahrendt S."/>
            <person name="Moore L.P."/>
            <person name="Eastman K.E."/>
            <person name="Scott K."/>
            <person name="Konkel Z."/>
            <person name="Mondo S.J."/>
            <person name="Kuo A."/>
            <person name="Hayes R.D."/>
            <person name="Haridas S."/>
            <person name="Andreopoulos B."/>
            <person name="Riley R."/>
            <person name="LaButti K."/>
            <person name="Pangilinan J."/>
            <person name="Lipzen A."/>
            <person name="Amirebrahimi M."/>
            <person name="Yan J."/>
            <person name="Adam C."/>
            <person name="Keymanesh K."/>
            <person name="Ng V."/>
            <person name="Louie K."/>
            <person name="Northen T."/>
            <person name="Drula E."/>
            <person name="Henrissat B."/>
            <person name="Hsieh H.M."/>
            <person name="Youens-Clark K."/>
            <person name="Lutzoni F."/>
            <person name="Miadlikowska J."/>
            <person name="Eastwood D.C."/>
            <person name="Hamelin R.C."/>
            <person name="Grigoriev I.V."/>
            <person name="U'Ren J.M."/>
        </authorList>
    </citation>
    <scope>NUCLEOTIDE SEQUENCE [LARGE SCALE GENOMIC DNA]</scope>
    <source>
        <strain evidence="1 2">ER1909</strain>
    </source>
</reference>
<evidence type="ECO:0000313" key="1">
    <source>
        <dbReference type="EMBL" id="KAI6093268.1"/>
    </source>
</evidence>
<accession>A0ACC0DKP8</accession>
<organism evidence="1 2">
    <name type="scientific">Hypoxylon rubiginosum</name>
    <dbReference type="NCBI Taxonomy" id="110542"/>
    <lineage>
        <taxon>Eukaryota</taxon>
        <taxon>Fungi</taxon>
        <taxon>Dikarya</taxon>
        <taxon>Ascomycota</taxon>
        <taxon>Pezizomycotina</taxon>
        <taxon>Sordariomycetes</taxon>
        <taxon>Xylariomycetidae</taxon>
        <taxon>Xylariales</taxon>
        <taxon>Hypoxylaceae</taxon>
        <taxon>Hypoxylon</taxon>
    </lineage>
</organism>
<comment type="caution">
    <text evidence="1">The sequence shown here is derived from an EMBL/GenBank/DDBJ whole genome shotgun (WGS) entry which is preliminary data.</text>
</comment>
<dbReference type="EMBL" id="MU394281">
    <property type="protein sequence ID" value="KAI6093268.1"/>
    <property type="molecule type" value="Genomic_DNA"/>
</dbReference>
<dbReference type="Proteomes" id="UP001497680">
    <property type="component" value="Unassembled WGS sequence"/>
</dbReference>
<evidence type="ECO:0000313" key="2">
    <source>
        <dbReference type="Proteomes" id="UP001497680"/>
    </source>
</evidence>
<proteinExistence type="predicted"/>
<protein>
    <submittedName>
        <fullName evidence="1">Uncharacterized protein</fullName>
    </submittedName>
</protein>
<gene>
    <name evidence="1" type="ORF">F4821DRAFT_78025</name>
</gene>